<dbReference type="Proteomes" id="UP000447434">
    <property type="component" value="Chromosome 1"/>
</dbReference>
<evidence type="ECO:0000313" key="2">
    <source>
        <dbReference type="Proteomes" id="UP000447434"/>
    </source>
</evidence>
<proteinExistence type="predicted"/>
<keyword evidence="2" id="KW-1185">Reference proteome</keyword>
<accession>A0A6A4R7D8</accession>
<name>A0A6A4R7D8_LUPAL</name>
<reference evidence="2" key="1">
    <citation type="journal article" date="2020" name="Nat. Commun.">
        <title>Genome sequence of the cluster root forming white lupin.</title>
        <authorList>
            <person name="Hufnagel B."/>
            <person name="Marques A."/>
            <person name="Soriano A."/>
            <person name="Marques L."/>
            <person name="Divol F."/>
            <person name="Doumas P."/>
            <person name="Sallet E."/>
            <person name="Mancinotti D."/>
            <person name="Carrere S."/>
            <person name="Marande W."/>
            <person name="Arribat S."/>
            <person name="Keller J."/>
            <person name="Huneau C."/>
            <person name="Blein T."/>
            <person name="Aime D."/>
            <person name="Laguerre M."/>
            <person name="Taylor J."/>
            <person name="Schubert V."/>
            <person name="Nelson M."/>
            <person name="Geu-Flores F."/>
            <person name="Crespi M."/>
            <person name="Gallardo-Guerrero K."/>
            <person name="Delaux P.-M."/>
            <person name="Salse J."/>
            <person name="Berges H."/>
            <person name="Guyot R."/>
            <person name="Gouzy J."/>
            <person name="Peret B."/>
        </authorList>
    </citation>
    <scope>NUCLEOTIDE SEQUENCE [LARGE SCALE GENOMIC DNA]</scope>
    <source>
        <strain evidence="2">cv. Amiga</strain>
    </source>
</reference>
<dbReference type="AlphaFoldDB" id="A0A6A4R7D8"/>
<gene>
    <name evidence="1" type="ORF">Lalb_Chr01g0016331</name>
</gene>
<dbReference type="EMBL" id="WOCE01000001">
    <property type="protein sequence ID" value="KAE9621583.1"/>
    <property type="molecule type" value="Genomic_DNA"/>
</dbReference>
<organism evidence="1 2">
    <name type="scientific">Lupinus albus</name>
    <name type="common">White lupine</name>
    <name type="synonym">Lupinus termis</name>
    <dbReference type="NCBI Taxonomy" id="3870"/>
    <lineage>
        <taxon>Eukaryota</taxon>
        <taxon>Viridiplantae</taxon>
        <taxon>Streptophyta</taxon>
        <taxon>Embryophyta</taxon>
        <taxon>Tracheophyta</taxon>
        <taxon>Spermatophyta</taxon>
        <taxon>Magnoliopsida</taxon>
        <taxon>eudicotyledons</taxon>
        <taxon>Gunneridae</taxon>
        <taxon>Pentapetalae</taxon>
        <taxon>rosids</taxon>
        <taxon>fabids</taxon>
        <taxon>Fabales</taxon>
        <taxon>Fabaceae</taxon>
        <taxon>Papilionoideae</taxon>
        <taxon>50 kb inversion clade</taxon>
        <taxon>genistoids sensu lato</taxon>
        <taxon>core genistoids</taxon>
        <taxon>Genisteae</taxon>
        <taxon>Lupinus</taxon>
    </lineage>
</organism>
<sequence>MCAHKQSSTMKNDSMINSLIVIRSKIIFSLNIFLSQIPSKIEQAFSPQNHSHNMNKSLKYDIFIHHKTQQH</sequence>
<protein>
    <submittedName>
        <fullName evidence="1">Uncharacterized protein</fullName>
    </submittedName>
</protein>
<comment type="caution">
    <text evidence="1">The sequence shown here is derived from an EMBL/GenBank/DDBJ whole genome shotgun (WGS) entry which is preliminary data.</text>
</comment>
<evidence type="ECO:0000313" key="1">
    <source>
        <dbReference type="EMBL" id="KAE9621583.1"/>
    </source>
</evidence>